<protein>
    <recommendedName>
        <fullName evidence="2">EAL domain-containing protein</fullName>
    </recommendedName>
</protein>
<evidence type="ECO:0000259" key="2">
    <source>
        <dbReference type="PROSITE" id="PS50883"/>
    </source>
</evidence>
<feature type="transmembrane region" description="Helical" evidence="1">
    <location>
        <begin position="38"/>
        <end position="59"/>
    </location>
</feature>
<gene>
    <name evidence="3" type="ORF">CSX01_14770</name>
</gene>
<feature type="transmembrane region" description="Helical" evidence="1">
    <location>
        <begin position="201"/>
        <end position="221"/>
    </location>
</feature>
<feature type="transmembrane region" description="Helical" evidence="1">
    <location>
        <begin position="6"/>
        <end position="26"/>
    </location>
</feature>
<comment type="caution">
    <text evidence="3">The sequence shown here is derived from an EMBL/GenBank/DDBJ whole genome shotgun (WGS) entry which is preliminary data.</text>
</comment>
<dbReference type="PANTHER" id="PTHR33121">
    <property type="entry name" value="CYCLIC DI-GMP PHOSPHODIESTERASE PDEF"/>
    <property type="match status" value="1"/>
</dbReference>
<name>A0A2G3DRY1_9FIRM</name>
<dbReference type="PANTHER" id="PTHR33121:SF82">
    <property type="entry name" value="SIGNAL TRANSDUCTION PROTEIN CONTAINING A EAL DOMAIN"/>
    <property type="match status" value="1"/>
</dbReference>
<feature type="domain" description="EAL" evidence="2">
    <location>
        <begin position="389"/>
        <end position="641"/>
    </location>
</feature>
<dbReference type="SMART" id="SM00052">
    <property type="entry name" value="EAL"/>
    <property type="match status" value="1"/>
</dbReference>
<evidence type="ECO:0000313" key="3">
    <source>
        <dbReference type="EMBL" id="PHU33789.1"/>
    </source>
</evidence>
<feature type="transmembrane region" description="Helical" evidence="1">
    <location>
        <begin position="177"/>
        <end position="195"/>
    </location>
</feature>
<dbReference type="InterPro" id="IPR035919">
    <property type="entry name" value="EAL_sf"/>
</dbReference>
<dbReference type="AlphaFoldDB" id="A0A2G3DRY1"/>
<proteinExistence type="predicted"/>
<dbReference type="Gene3D" id="3.20.20.450">
    <property type="entry name" value="EAL domain"/>
    <property type="match status" value="1"/>
</dbReference>
<reference evidence="3 4" key="2">
    <citation type="submission" date="2017-10" db="EMBL/GenBank/DDBJ databases">
        <authorList>
            <person name="Banno H."/>
            <person name="Chua N.-H."/>
        </authorList>
    </citation>
    <scope>NUCLEOTIDE SEQUENCE [LARGE SCALE GENOMIC DNA]</scope>
    <source>
        <strain evidence="3 4">JK626</strain>
    </source>
</reference>
<dbReference type="EMBL" id="PDYF01000083">
    <property type="protein sequence ID" value="PHU33789.1"/>
    <property type="molecule type" value="Genomic_DNA"/>
</dbReference>
<evidence type="ECO:0000313" key="4">
    <source>
        <dbReference type="Proteomes" id="UP000225889"/>
    </source>
</evidence>
<dbReference type="SUPFAM" id="SSF141868">
    <property type="entry name" value="EAL domain-like"/>
    <property type="match status" value="1"/>
</dbReference>
<accession>A0A2G3DRY1</accession>
<organism evidence="3 4">
    <name type="scientific">Pseudobutyrivibrio ruminis</name>
    <dbReference type="NCBI Taxonomy" id="46206"/>
    <lineage>
        <taxon>Bacteria</taxon>
        <taxon>Bacillati</taxon>
        <taxon>Bacillota</taxon>
        <taxon>Clostridia</taxon>
        <taxon>Lachnospirales</taxon>
        <taxon>Lachnospiraceae</taxon>
        <taxon>Pseudobutyrivibrio</taxon>
    </lineage>
</organism>
<feature type="transmembrane region" description="Helical" evidence="1">
    <location>
        <begin position="71"/>
        <end position="95"/>
    </location>
</feature>
<dbReference type="Proteomes" id="UP000225889">
    <property type="component" value="Unassembled WGS sequence"/>
</dbReference>
<dbReference type="RefSeq" id="WP_099392876.1">
    <property type="nucleotide sequence ID" value="NZ_PDYF01000083.1"/>
</dbReference>
<reference evidence="3 4" key="1">
    <citation type="submission" date="2017-10" db="EMBL/GenBank/DDBJ databases">
        <title>Resolving the taxonomy of Roseburia spp., Eubacterium rectale and Agathobacter spp. through phylogenomic analysis.</title>
        <authorList>
            <person name="Sheridan P.O."/>
            <person name="Walker A.W."/>
            <person name="Duncan S.H."/>
            <person name="Scott K.P."/>
            <person name="Toole P.W.O."/>
            <person name="Luis P."/>
            <person name="Flint H.J."/>
        </authorList>
    </citation>
    <scope>NUCLEOTIDE SEQUENCE [LARGE SCALE GENOMIC DNA]</scope>
    <source>
        <strain evidence="3 4">JK626</strain>
    </source>
</reference>
<dbReference type="InterPro" id="IPR050706">
    <property type="entry name" value="Cyclic-di-GMP_PDE-like"/>
</dbReference>
<feature type="transmembrane region" description="Helical" evidence="1">
    <location>
        <begin position="139"/>
        <end position="165"/>
    </location>
</feature>
<keyword evidence="1" id="KW-1133">Transmembrane helix</keyword>
<evidence type="ECO:0000256" key="1">
    <source>
        <dbReference type="SAM" id="Phobius"/>
    </source>
</evidence>
<dbReference type="InterPro" id="IPR001633">
    <property type="entry name" value="EAL_dom"/>
</dbReference>
<feature type="transmembrane region" description="Helical" evidence="1">
    <location>
        <begin position="107"/>
        <end position="127"/>
    </location>
</feature>
<sequence length="645" mass="74988">MNFNGYNVAAEEVGLIFALAVFYLTVVSRPRQTAVFSVVFYGQLLSIVNIVFHMASILLLDFSTSLQGIVFRLVVMLYYVSYLGILIHLFSYVHLLSVKQRENRDFLNILIIFLAGAYMVTVGGVYITDSYIKIVNDRYVFTNLFNCNIIFAIVNLLIVTVSVVANREAIPKIVMKYLYLFIPVELALLGIQLLYPKYVFLNVTYVLPFILCYIIFHSILFDEVTGCQNKLAFESHFCTLKAKNKQCTIIYIKLPKLEIVQNIELMDVVKSKMSTEIHSLETKNKRAYMYQINDYTYAIIFERITDFETKDTIKYVKKRLDETMMTWEYSNRPEYKMVVIDHAENIENMNVLSSYSGFLFEHEKLKKSNCYEAVHQDYLDCMEIRRIERVIVDIRNKDNLDDPRVIVYVQPIFDVLNGGYKNAESLMRLDVEGEIILPDIFIPLAERVGCVHTLTRIILNKVCKKIYEIQDYYVFDAVSVNVSLSEFMDYNLHDELIEIIKSNGVPCEKIRLEMTETMTSDEFDAIAHNMEEFNNAGVHFYLDDFGTGYSNLERIVSLPFKTIKFDKTLLYKSEDDPILMQLIQNMVDMFKNHGLVVLVEGVESEKQEMLSIKLGFEYIQGYRFAKPVPVETVQEFFEKKPKRLA</sequence>
<dbReference type="Pfam" id="PF00563">
    <property type="entry name" value="EAL"/>
    <property type="match status" value="1"/>
</dbReference>
<keyword evidence="1" id="KW-0812">Transmembrane</keyword>
<dbReference type="PROSITE" id="PS50883">
    <property type="entry name" value="EAL"/>
    <property type="match status" value="1"/>
</dbReference>
<dbReference type="CDD" id="cd01948">
    <property type="entry name" value="EAL"/>
    <property type="match status" value="1"/>
</dbReference>
<keyword evidence="1" id="KW-0472">Membrane</keyword>
<dbReference type="GO" id="GO:0071111">
    <property type="term" value="F:cyclic-guanylate-specific phosphodiesterase activity"/>
    <property type="evidence" value="ECO:0007669"/>
    <property type="project" value="InterPro"/>
</dbReference>